<reference evidence="1 2" key="1">
    <citation type="journal article" date="2015" name="Microbiome">
        <title>Genomic resolution of linkages in carbon, nitrogen, and sulfur cycling among widespread estuary sediment bacteria.</title>
        <authorList>
            <person name="Baker B.J."/>
            <person name="Lazar C.S."/>
            <person name="Teske A.P."/>
            <person name="Dick G.J."/>
        </authorList>
    </citation>
    <scope>NUCLEOTIDE SEQUENCE [LARGE SCALE GENOMIC DNA]</scope>
    <source>
        <strain evidence="1">DG_26</strain>
    </source>
</reference>
<evidence type="ECO:0000313" key="2">
    <source>
        <dbReference type="Proteomes" id="UP000051124"/>
    </source>
</evidence>
<dbReference type="AlphaFoldDB" id="A0A0S7WJN0"/>
<evidence type="ECO:0000313" key="1">
    <source>
        <dbReference type="EMBL" id="KPJ50271.1"/>
    </source>
</evidence>
<proteinExistence type="predicted"/>
<dbReference type="Proteomes" id="UP000051124">
    <property type="component" value="Unassembled WGS sequence"/>
</dbReference>
<organism evidence="1 2">
    <name type="scientific">candidate division TA06 bacterium DG_26</name>
    <dbReference type="NCBI Taxonomy" id="1703771"/>
    <lineage>
        <taxon>Bacteria</taxon>
        <taxon>Bacteria division TA06</taxon>
    </lineage>
</organism>
<dbReference type="Gene3D" id="1.10.10.10">
    <property type="entry name" value="Winged helix-like DNA-binding domain superfamily/Winged helix DNA-binding domain"/>
    <property type="match status" value="1"/>
</dbReference>
<gene>
    <name evidence="1" type="ORF">AMJ40_03415</name>
</gene>
<dbReference type="InterPro" id="IPR036388">
    <property type="entry name" value="WH-like_DNA-bd_sf"/>
</dbReference>
<accession>A0A0S7WJN0</accession>
<sequence>MHMRTGETAGEIWRILEAKGPLTLGKLTQAVRKDTKTMLRLATERRQDLHRRERKRLAYFAQIR</sequence>
<protein>
    <submittedName>
        <fullName evidence="1">Uncharacterized protein</fullName>
    </submittedName>
</protein>
<comment type="caution">
    <text evidence="1">The sequence shown here is derived from an EMBL/GenBank/DDBJ whole genome shotgun (WGS) entry which is preliminary data.</text>
</comment>
<name>A0A0S7WJN0_UNCT6</name>
<dbReference type="EMBL" id="LIZT01000026">
    <property type="protein sequence ID" value="KPJ50271.1"/>
    <property type="molecule type" value="Genomic_DNA"/>
</dbReference>